<keyword evidence="3" id="KW-1185">Reference proteome</keyword>
<feature type="transmembrane region" description="Helical" evidence="1">
    <location>
        <begin position="399"/>
        <end position="417"/>
    </location>
</feature>
<gene>
    <name evidence="2" type="ORF">NC992_06530</name>
</gene>
<evidence type="ECO:0000256" key="1">
    <source>
        <dbReference type="SAM" id="Phobius"/>
    </source>
</evidence>
<feature type="transmembrane region" description="Helical" evidence="1">
    <location>
        <begin position="260"/>
        <end position="279"/>
    </location>
</feature>
<evidence type="ECO:0008006" key="4">
    <source>
        <dbReference type="Google" id="ProtNLM"/>
    </source>
</evidence>
<feature type="transmembrane region" description="Helical" evidence="1">
    <location>
        <begin position="12"/>
        <end position="30"/>
    </location>
</feature>
<feature type="transmembrane region" description="Helical" evidence="1">
    <location>
        <begin position="299"/>
        <end position="317"/>
    </location>
</feature>
<evidence type="ECO:0000313" key="2">
    <source>
        <dbReference type="EMBL" id="MEP0946521.1"/>
    </source>
</evidence>
<keyword evidence="1" id="KW-1133">Transmembrane helix</keyword>
<dbReference type="RefSeq" id="WP_190696202.1">
    <property type="nucleotide sequence ID" value="NZ_JAMPKX010000002.1"/>
</dbReference>
<feature type="transmembrane region" description="Helical" evidence="1">
    <location>
        <begin position="366"/>
        <end position="387"/>
    </location>
</feature>
<accession>A0ABV0K184</accession>
<keyword evidence="1" id="KW-0812">Transmembrane</keyword>
<evidence type="ECO:0000313" key="3">
    <source>
        <dbReference type="Proteomes" id="UP001482513"/>
    </source>
</evidence>
<organism evidence="2 3">
    <name type="scientific">Leptolyngbya subtilissima DQ-A4</name>
    <dbReference type="NCBI Taxonomy" id="2933933"/>
    <lineage>
        <taxon>Bacteria</taxon>
        <taxon>Bacillati</taxon>
        <taxon>Cyanobacteriota</taxon>
        <taxon>Cyanophyceae</taxon>
        <taxon>Leptolyngbyales</taxon>
        <taxon>Leptolyngbyaceae</taxon>
        <taxon>Leptolyngbya group</taxon>
        <taxon>Leptolyngbya</taxon>
    </lineage>
</organism>
<feature type="transmembrane region" description="Helical" evidence="1">
    <location>
        <begin position="324"/>
        <end position="346"/>
    </location>
</feature>
<name>A0ABV0K184_9CYAN</name>
<feature type="transmembrane region" description="Helical" evidence="1">
    <location>
        <begin position="121"/>
        <end position="139"/>
    </location>
</feature>
<protein>
    <recommendedName>
        <fullName evidence="4">Glycosyltransferase</fullName>
    </recommendedName>
</protein>
<comment type="caution">
    <text evidence="2">The sequence shown here is derived from an EMBL/GenBank/DDBJ whole genome shotgun (WGS) entry which is preliminary data.</text>
</comment>
<keyword evidence="1" id="KW-0472">Membrane</keyword>
<feature type="transmembrane region" description="Helical" evidence="1">
    <location>
        <begin position="145"/>
        <end position="163"/>
    </location>
</feature>
<dbReference type="Proteomes" id="UP001482513">
    <property type="component" value="Unassembled WGS sequence"/>
</dbReference>
<feature type="transmembrane region" description="Helical" evidence="1">
    <location>
        <begin position="444"/>
        <end position="463"/>
    </location>
</feature>
<reference evidence="2 3" key="1">
    <citation type="submission" date="2022-04" db="EMBL/GenBank/DDBJ databases">
        <title>Positive selection, recombination, and allopatry shape intraspecific diversity of widespread and dominant cyanobacteria.</title>
        <authorList>
            <person name="Wei J."/>
            <person name="Shu W."/>
            <person name="Hu C."/>
        </authorList>
    </citation>
    <scope>NUCLEOTIDE SEQUENCE [LARGE SCALE GENOMIC DNA]</scope>
    <source>
        <strain evidence="2 3">DQ-A4</strain>
    </source>
</reference>
<sequence length="594" mass="65092">MRLFKTWQLPPAAGWMLLWFGLALALRLSFLVSKPLWMDEAATVIFTLGNSSYSAPLDQVVSLDQLLTPLQPRPEATVGSTIHYLMQEDNHPPAYFAIAHLWMNLFPTAQGVALPWATRALPALFGALAAPAVYLAGWLGFRSVLAGQIGAAFMVVSPFGVALSQEARHYSMATLMVALGLACFAVAGWSLRRPRPGEATPQPISLPLALLWVGINALAFATHYFTVLALLAQALVLVTLAIYQGRTQPQVLWQRSWRRLYGVMLGTLAACLVWLPVLLNFYGSSQSSNLAIDLSQPRVWLDPIAQTLVGLIFMVITPITNAQGVVGIAAVVLSVLVLLPVLLWMVAQLVRARHLVSQSDNGRFGLFLMGGFVLAAIALFFAITYSLGMDITRGHRYNFVFHPGVMVLVGGLLAVYWPETTAQPRSIQIPFTQQKISGRRSVQLFWIAGLASALFVVSNLAFAKYFAPAQLVRTIQAESTYPVLIGFPATIEEGKPTVIGHEMLSIGWEIHRHFNPNDPDSGWTVPPQFFLWTLPSNPTAPPEEKLAEILSTMPRPFDLWFVHIGSDLSANGCQQLSQTGSGGHPYSHYECTPL</sequence>
<feature type="transmembrane region" description="Helical" evidence="1">
    <location>
        <begin position="94"/>
        <end position="114"/>
    </location>
</feature>
<proteinExistence type="predicted"/>
<feature type="transmembrane region" description="Helical" evidence="1">
    <location>
        <begin position="211"/>
        <end position="240"/>
    </location>
</feature>
<dbReference type="EMBL" id="JAMPKX010000002">
    <property type="protein sequence ID" value="MEP0946521.1"/>
    <property type="molecule type" value="Genomic_DNA"/>
</dbReference>
<feature type="transmembrane region" description="Helical" evidence="1">
    <location>
        <begin position="170"/>
        <end position="191"/>
    </location>
</feature>